<dbReference type="Proteomes" id="UP000311919">
    <property type="component" value="Unassembled WGS sequence"/>
</dbReference>
<evidence type="ECO:0000259" key="2">
    <source>
        <dbReference type="PROSITE" id="PS50853"/>
    </source>
</evidence>
<name>A0A4Z2CZJ1_SCHJA</name>
<dbReference type="SMART" id="SM00060">
    <property type="entry name" value="FN3"/>
    <property type="match status" value="3"/>
</dbReference>
<dbReference type="PANTHER" id="PTHR46708:SF2">
    <property type="entry name" value="FIBRONECTIN TYPE-III DOMAIN-CONTAINING PROTEIN"/>
    <property type="match status" value="1"/>
</dbReference>
<proteinExistence type="predicted"/>
<accession>A0A4Z2CZJ1</accession>
<feature type="non-terminal residue" evidence="3">
    <location>
        <position position="694"/>
    </location>
</feature>
<dbReference type="InterPro" id="IPR009030">
    <property type="entry name" value="Growth_fac_rcpt_cys_sf"/>
</dbReference>
<dbReference type="InterPro" id="IPR003961">
    <property type="entry name" value="FN3_dom"/>
</dbReference>
<gene>
    <name evidence="3" type="ORF">EWB00_006185</name>
</gene>
<dbReference type="SUPFAM" id="SSF49265">
    <property type="entry name" value="Fibronectin type III"/>
    <property type="match status" value="2"/>
</dbReference>
<protein>
    <submittedName>
        <fullName evidence="3">Receptor-type tyrosine-protein phosphatase F</fullName>
    </submittedName>
</protein>
<dbReference type="Gene3D" id="2.170.300.10">
    <property type="entry name" value="Tie2 ligand-binding domain superfamily"/>
    <property type="match status" value="1"/>
</dbReference>
<dbReference type="InterPro" id="IPR036116">
    <property type="entry name" value="FN3_sf"/>
</dbReference>
<evidence type="ECO:0000313" key="3">
    <source>
        <dbReference type="EMBL" id="TNN09667.1"/>
    </source>
</evidence>
<evidence type="ECO:0000256" key="1">
    <source>
        <dbReference type="ARBA" id="ARBA00022737"/>
    </source>
</evidence>
<dbReference type="STRING" id="6182.A0A4Z2CZJ1"/>
<dbReference type="AlphaFoldDB" id="A0A4Z2CZJ1"/>
<dbReference type="SUPFAM" id="SSF57184">
    <property type="entry name" value="Growth factor receptor domain"/>
    <property type="match status" value="1"/>
</dbReference>
<keyword evidence="1" id="KW-0677">Repeat</keyword>
<keyword evidence="4" id="KW-1185">Reference proteome</keyword>
<dbReference type="PROSITE" id="PS50853">
    <property type="entry name" value="FN3"/>
    <property type="match status" value="2"/>
</dbReference>
<feature type="domain" description="Fibronectin type-III" evidence="2">
    <location>
        <begin position="444"/>
        <end position="538"/>
    </location>
</feature>
<reference evidence="3 4" key="1">
    <citation type="submission" date="2019-03" db="EMBL/GenBank/DDBJ databases">
        <title>An improved genome assembly of the fluke Schistosoma japonicum.</title>
        <authorList>
            <person name="Hu W."/>
            <person name="Luo F."/>
            <person name="Yin M."/>
            <person name="Mo X."/>
            <person name="Sun C."/>
            <person name="Wu Q."/>
            <person name="Zhu B."/>
            <person name="Xiang M."/>
            <person name="Wang J."/>
            <person name="Wang Y."/>
            <person name="Zhang T."/>
            <person name="Xu B."/>
            <person name="Zheng H."/>
            <person name="Feng Z."/>
        </authorList>
    </citation>
    <scope>NUCLEOTIDE SEQUENCE [LARGE SCALE GENOMIC DNA]</scope>
    <source>
        <strain evidence="3">HuSjv2</strain>
        <tissue evidence="3">Worms</tissue>
    </source>
</reference>
<dbReference type="CDD" id="cd00063">
    <property type="entry name" value="FN3"/>
    <property type="match status" value="2"/>
</dbReference>
<dbReference type="InterPro" id="IPR050991">
    <property type="entry name" value="ECM_Regulatory_Proteins"/>
</dbReference>
<dbReference type="PANTHER" id="PTHR46708">
    <property type="entry name" value="TENASCIN"/>
    <property type="match status" value="1"/>
</dbReference>
<dbReference type="InterPro" id="IPR013783">
    <property type="entry name" value="Ig-like_fold"/>
</dbReference>
<dbReference type="Gene3D" id="2.60.40.10">
    <property type="entry name" value="Immunoglobulins"/>
    <property type="match status" value="2"/>
</dbReference>
<organism evidence="3 4">
    <name type="scientific">Schistosoma japonicum</name>
    <name type="common">Blood fluke</name>
    <dbReference type="NCBI Taxonomy" id="6182"/>
    <lineage>
        <taxon>Eukaryota</taxon>
        <taxon>Metazoa</taxon>
        <taxon>Spiralia</taxon>
        <taxon>Lophotrochozoa</taxon>
        <taxon>Platyhelminthes</taxon>
        <taxon>Trematoda</taxon>
        <taxon>Digenea</taxon>
        <taxon>Strigeidida</taxon>
        <taxon>Schistosomatoidea</taxon>
        <taxon>Schistosomatidae</taxon>
        <taxon>Schistosoma</taxon>
    </lineage>
</organism>
<dbReference type="OrthoDB" id="6058203at2759"/>
<dbReference type="EMBL" id="SKCS01000393">
    <property type="protein sequence ID" value="TNN09667.1"/>
    <property type="molecule type" value="Genomic_DNA"/>
</dbReference>
<sequence>MKVIWDPLGGYVCGTTRWSSQRLDESAATKLNKNPFHMTFGENCSYVCHCLNDSCETTTNSSGCKHGSCSPGYFGFPACQDVCISGTYGLNCSLKCNCEPQNLCNHINGVCINGNKCSKDFYGAACTKIRTKMIFPPRVYSDCEYLHISWPAFNRSYFIGSSNIVKYTVLFRSGSSNFSVYQSINATPYNEKNYDIKFAHENVSASFVFSVRADFLVTALTDEYIVEGSPSPESSPLEIKCPALPGVSIIPSSNSVNISWGDPLNPAIQNVSIHTTLIGIGDCLNLSQLDYSNYTKTVNVADKNAMIQLDYWRRYTVTVYGSTSRGINTGPSTATIMTSFENPKGPPLNLRQLSQLNQSVNVTWDDPLCNQRGGPLEMYMVNISTSSPTTLPILLANPQNIPPIQIRNLTPQTVYTLQVAYRNPVGIGPSSQLFIFLNQSVSNQPTLLHVQYCGLNSCQLAWLPPVKGYEWGTLVGYRVFYWKHSTPNLVNNITVPANVQDCLLSGLESGVVYYAKVQSVFNYGVADSEIISFITLNQFNIQLVNRSYSEITIQWNFNQTASMFSISVEMIETLLSLTSAFTKRIFNVAANIVSGVYQYQILNLPASSRFRIIVDAIGSNNTSVGSSFLNVWTSPAPFKNSKNLSFSPLVPMFNGSLLVNVKFPTVTGYEGGPLNGFYLVVERNTSTNRMRRSV</sequence>
<comment type="caution">
    <text evidence="3">The sequence shown here is derived from an EMBL/GenBank/DDBJ whole genome shotgun (WGS) entry which is preliminary data.</text>
</comment>
<feature type="domain" description="Fibronectin type-III" evidence="2">
    <location>
        <begin position="346"/>
        <end position="441"/>
    </location>
</feature>
<dbReference type="Pfam" id="PF00041">
    <property type="entry name" value="fn3"/>
    <property type="match status" value="2"/>
</dbReference>
<evidence type="ECO:0000313" key="4">
    <source>
        <dbReference type="Proteomes" id="UP000311919"/>
    </source>
</evidence>
<keyword evidence="3" id="KW-0675">Receptor</keyword>